<dbReference type="EMBL" id="SJPQ01000001">
    <property type="protein sequence ID" value="TWT90006.1"/>
    <property type="molecule type" value="Genomic_DNA"/>
</dbReference>
<evidence type="ECO:0000256" key="1">
    <source>
        <dbReference type="SAM" id="Phobius"/>
    </source>
</evidence>
<evidence type="ECO:0000259" key="2">
    <source>
        <dbReference type="Pfam" id="PF12158"/>
    </source>
</evidence>
<protein>
    <recommendedName>
        <fullName evidence="2">DUF3592 domain-containing protein</fullName>
    </recommendedName>
</protein>
<sequence>MPVRFPLLLIKKRGKRSTVSRLGARLGEVFYNLVIIAAGAVGGWWVVTDALLPDLRLYRDVGRFVETTGRVIDARVITRPGLAEQEYSPELLVVFHTPAGERHTTWTRHGVGRDAPSELDAQRALKAFPIGTELPCWHDPADHDRVLLSPSRPWQPWLQLLIPLSLILVGVVGVVRALLKTRVSPEMRSAMRRRGVDVELLETGSPRPTLAAALPPVATASDSPGVRLAHRLPIDGERGWRLVGMAIICLLWNGLALLFIFQLAADFFSGERPVMVSLIVAPLAITGGWLAYSLLCDAWSPGAGGLTQIEVSRWPLRSGETCEALLIQKGQTRVRELTVALVCEEVATYHQGTDSRTATEEVYRKKLVAEGRFDVENEAGYERPFSFTPPADGPASFVSPHNEVRWLLEARVASRRWPEFKRRFELCVYPASWPVGAAEAQTNDALALTTQQETLV</sequence>
<feature type="domain" description="DUF3592" evidence="2">
    <location>
        <begin position="67"/>
        <end position="151"/>
    </location>
</feature>
<dbReference type="Proteomes" id="UP000315440">
    <property type="component" value="Unassembled WGS sequence"/>
</dbReference>
<feature type="transmembrane region" description="Helical" evidence="1">
    <location>
        <begin position="274"/>
        <end position="295"/>
    </location>
</feature>
<dbReference type="InterPro" id="IPR014752">
    <property type="entry name" value="Arrestin-like_C"/>
</dbReference>
<dbReference type="InterPro" id="IPR021994">
    <property type="entry name" value="DUF3592"/>
</dbReference>
<feature type="transmembrane region" description="Helical" evidence="1">
    <location>
        <begin position="157"/>
        <end position="179"/>
    </location>
</feature>
<comment type="caution">
    <text evidence="3">The sequence shown here is derived from an EMBL/GenBank/DDBJ whole genome shotgun (WGS) entry which is preliminary data.</text>
</comment>
<keyword evidence="1" id="KW-0472">Membrane</keyword>
<feature type="transmembrane region" description="Helical" evidence="1">
    <location>
        <begin position="240"/>
        <end position="262"/>
    </location>
</feature>
<keyword evidence="4" id="KW-1185">Reference proteome</keyword>
<dbReference type="AlphaFoldDB" id="A0A5C5ZRY6"/>
<dbReference type="Gene3D" id="2.60.40.640">
    <property type="match status" value="1"/>
</dbReference>
<dbReference type="OrthoDB" id="239334at2"/>
<evidence type="ECO:0000313" key="4">
    <source>
        <dbReference type="Proteomes" id="UP000315440"/>
    </source>
</evidence>
<proteinExistence type="predicted"/>
<organism evidence="3 4">
    <name type="scientific">Pseudobythopirellula maris</name>
    <dbReference type="NCBI Taxonomy" id="2527991"/>
    <lineage>
        <taxon>Bacteria</taxon>
        <taxon>Pseudomonadati</taxon>
        <taxon>Planctomycetota</taxon>
        <taxon>Planctomycetia</taxon>
        <taxon>Pirellulales</taxon>
        <taxon>Lacipirellulaceae</taxon>
        <taxon>Pseudobythopirellula</taxon>
    </lineage>
</organism>
<accession>A0A5C5ZRY6</accession>
<dbReference type="RefSeq" id="WP_146396254.1">
    <property type="nucleotide sequence ID" value="NZ_SJPQ01000001.1"/>
</dbReference>
<feature type="transmembrane region" description="Helical" evidence="1">
    <location>
        <begin position="29"/>
        <end position="47"/>
    </location>
</feature>
<name>A0A5C5ZRY6_9BACT</name>
<keyword evidence="1" id="KW-0812">Transmembrane</keyword>
<dbReference type="Pfam" id="PF12158">
    <property type="entry name" value="DUF3592"/>
    <property type="match status" value="1"/>
</dbReference>
<gene>
    <name evidence="3" type="ORF">Mal64_03880</name>
</gene>
<evidence type="ECO:0000313" key="3">
    <source>
        <dbReference type="EMBL" id="TWT90006.1"/>
    </source>
</evidence>
<keyword evidence="1" id="KW-1133">Transmembrane helix</keyword>
<reference evidence="3 4" key="1">
    <citation type="submission" date="2019-02" db="EMBL/GenBank/DDBJ databases">
        <title>Deep-cultivation of Planctomycetes and their phenomic and genomic characterization uncovers novel biology.</title>
        <authorList>
            <person name="Wiegand S."/>
            <person name="Jogler M."/>
            <person name="Boedeker C."/>
            <person name="Pinto D."/>
            <person name="Vollmers J."/>
            <person name="Rivas-Marin E."/>
            <person name="Kohn T."/>
            <person name="Peeters S.H."/>
            <person name="Heuer A."/>
            <person name="Rast P."/>
            <person name="Oberbeckmann S."/>
            <person name="Bunk B."/>
            <person name="Jeske O."/>
            <person name="Meyerdierks A."/>
            <person name="Storesund J.E."/>
            <person name="Kallscheuer N."/>
            <person name="Luecker S."/>
            <person name="Lage O.M."/>
            <person name="Pohl T."/>
            <person name="Merkel B.J."/>
            <person name="Hornburger P."/>
            <person name="Mueller R.-W."/>
            <person name="Bruemmer F."/>
            <person name="Labrenz M."/>
            <person name="Spormann A.M."/>
            <person name="Op Den Camp H."/>
            <person name="Overmann J."/>
            <person name="Amann R."/>
            <person name="Jetten M.S.M."/>
            <person name="Mascher T."/>
            <person name="Medema M.H."/>
            <person name="Devos D.P."/>
            <person name="Kaster A.-K."/>
            <person name="Ovreas L."/>
            <person name="Rohde M."/>
            <person name="Galperin M.Y."/>
            <person name="Jogler C."/>
        </authorList>
    </citation>
    <scope>NUCLEOTIDE SEQUENCE [LARGE SCALE GENOMIC DNA]</scope>
    <source>
        <strain evidence="3 4">Mal64</strain>
    </source>
</reference>